<feature type="compositionally biased region" description="Polar residues" evidence="3">
    <location>
        <begin position="369"/>
        <end position="385"/>
    </location>
</feature>
<reference evidence="5" key="2">
    <citation type="submission" date="2023-05" db="EMBL/GenBank/DDBJ databases">
        <authorList>
            <consortium name="Lawrence Berkeley National Laboratory"/>
            <person name="Steindorff A."/>
            <person name="Hensen N."/>
            <person name="Bonometti L."/>
            <person name="Westerberg I."/>
            <person name="Brannstrom I.O."/>
            <person name="Guillou S."/>
            <person name="Cros-Aarteil S."/>
            <person name="Calhoun S."/>
            <person name="Haridas S."/>
            <person name="Kuo A."/>
            <person name="Mondo S."/>
            <person name="Pangilinan J."/>
            <person name="Riley R."/>
            <person name="Labutti K."/>
            <person name="Andreopoulos B."/>
            <person name="Lipzen A."/>
            <person name="Chen C."/>
            <person name="Yanf M."/>
            <person name="Daum C."/>
            <person name="Ng V."/>
            <person name="Clum A."/>
            <person name="Ohm R."/>
            <person name="Martin F."/>
            <person name="Silar P."/>
            <person name="Natvig D."/>
            <person name="Lalanne C."/>
            <person name="Gautier V."/>
            <person name="Ament-Velasquez S.L."/>
            <person name="Kruys A."/>
            <person name="Hutchinson M.I."/>
            <person name="Powell A.J."/>
            <person name="Barry K."/>
            <person name="Miller A.N."/>
            <person name="Grigoriev I.V."/>
            <person name="Debuchy R."/>
            <person name="Gladieux P."/>
            <person name="Thoren M.H."/>
            <person name="Johannesson H."/>
        </authorList>
    </citation>
    <scope>NUCLEOTIDE SEQUENCE</scope>
    <source>
        <strain evidence="5">CBS 990.96</strain>
    </source>
</reference>
<evidence type="ECO:0000313" key="5">
    <source>
        <dbReference type="EMBL" id="KAK4227321.1"/>
    </source>
</evidence>
<evidence type="ECO:0000313" key="6">
    <source>
        <dbReference type="Proteomes" id="UP001301958"/>
    </source>
</evidence>
<feature type="compositionally biased region" description="Basic and acidic residues" evidence="3">
    <location>
        <begin position="453"/>
        <end position="465"/>
    </location>
</feature>
<protein>
    <submittedName>
        <fullName evidence="5">Protein executer 2, chloroplastic</fullName>
    </submittedName>
</protein>
<reference evidence="5" key="1">
    <citation type="journal article" date="2023" name="Mol. Phylogenet. Evol.">
        <title>Genome-scale phylogeny and comparative genomics of the fungal order Sordariales.</title>
        <authorList>
            <person name="Hensen N."/>
            <person name="Bonometti L."/>
            <person name="Westerberg I."/>
            <person name="Brannstrom I.O."/>
            <person name="Guillou S."/>
            <person name="Cros-Aarteil S."/>
            <person name="Calhoun S."/>
            <person name="Haridas S."/>
            <person name="Kuo A."/>
            <person name="Mondo S."/>
            <person name="Pangilinan J."/>
            <person name="Riley R."/>
            <person name="LaButti K."/>
            <person name="Andreopoulos B."/>
            <person name="Lipzen A."/>
            <person name="Chen C."/>
            <person name="Yan M."/>
            <person name="Daum C."/>
            <person name="Ng V."/>
            <person name="Clum A."/>
            <person name="Steindorff A."/>
            <person name="Ohm R.A."/>
            <person name="Martin F."/>
            <person name="Silar P."/>
            <person name="Natvig D.O."/>
            <person name="Lalanne C."/>
            <person name="Gautier V."/>
            <person name="Ament-Velasquez S.L."/>
            <person name="Kruys A."/>
            <person name="Hutchinson M.I."/>
            <person name="Powell A.J."/>
            <person name="Barry K."/>
            <person name="Miller A.N."/>
            <person name="Grigoriev I.V."/>
            <person name="Debuchy R."/>
            <person name="Gladieux P."/>
            <person name="Hiltunen Thoren M."/>
            <person name="Johannesson H."/>
        </authorList>
    </citation>
    <scope>NUCLEOTIDE SEQUENCE</scope>
    <source>
        <strain evidence="5">CBS 990.96</strain>
    </source>
</reference>
<dbReference type="AlphaFoldDB" id="A0AAN7BPY1"/>
<dbReference type="InterPro" id="IPR045048">
    <property type="entry name" value="FBXO31/39"/>
</dbReference>
<feature type="region of interest" description="Disordered" evidence="3">
    <location>
        <begin position="444"/>
        <end position="465"/>
    </location>
</feature>
<dbReference type="PANTHER" id="PTHR10706">
    <property type="entry name" value="F-BOX FAMILY PROTEIN"/>
    <property type="match status" value="1"/>
</dbReference>
<evidence type="ECO:0000259" key="4">
    <source>
        <dbReference type="PROSITE" id="PS50181"/>
    </source>
</evidence>
<comment type="caution">
    <text evidence="5">The sequence shown here is derived from an EMBL/GenBank/DDBJ whole genome shotgun (WGS) entry which is preliminary data.</text>
</comment>
<dbReference type="PANTHER" id="PTHR10706:SF130">
    <property type="entry name" value="F-BOX ONLY PROTEIN 31"/>
    <property type="match status" value="1"/>
</dbReference>
<gene>
    <name evidence="5" type="ORF">QBC38DRAFT_478175</name>
</gene>
<dbReference type="Pfam" id="PF12014">
    <property type="entry name" value="Cyclin_D1_bind"/>
    <property type="match status" value="1"/>
</dbReference>
<dbReference type="Pfam" id="PF12937">
    <property type="entry name" value="F-box-like"/>
    <property type="match status" value="1"/>
</dbReference>
<evidence type="ECO:0000256" key="3">
    <source>
        <dbReference type="SAM" id="MobiDB-lite"/>
    </source>
</evidence>
<dbReference type="EMBL" id="MU865333">
    <property type="protein sequence ID" value="KAK4227321.1"/>
    <property type="molecule type" value="Genomic_DNA"/>
</dbReference>
<feature type="region of interest" description="Disordered" evidence="3">
    <location>
        <begin position="365"/>
        <end position="392"/>
    </location>
</feature>
<accession>A0AAN7BPY1</accession>
<comment type="pathway">
    <text evidence="1">Protein modification; protein ubiquitination.</text>
</comment>
<keyword evidence="6" id="KW-1185">Reference proteome</keyword>
<sequence>MAALHLLLRDTYRFGFMVLENEVEAMVPTPEVGIEPPKKTARVGFDSSLSRIPQSSTCYLLLLPTELVLAILSYLSPIDVVAVSVTCCTLHTHATTDLLWQGFIQDNVPGQKITKPYPCPNFRALYQAHDTRWCLPRYKIWVSDKDLTGRLVIIRFDQRRGCIEGYQLVAFSKQRAMQPWEAEPSIRIHSFEPEVYLHLDKPILELHAVSSQETNAIYRERVMTRLIRAMRDGQYALINDEPVAGFPAYMLPETQPAVGRFEAEVPMNMFGPNSATFCSYMPARALSPVELQSQATGSFPYGNVWPPPTIPASEYFMGAGPRARGHGDEPLFRAEHRPTRRSEVSELAFHTRKFLTHPFPIIAREENNTDTPSPAANSSGTNSGPSVPPRSNRAIYIPFHEVTTYATLDPKLYTPTKDKPFRGIWVGDYSGHGCEFLLMTQPDNDEETQLESPKSKEGETDEDYEKRKYEQRIYRGSLEAIKLTGDPNIPRGELTFRVDDLGPEAYVRTIQDEPFKGARVVKSMGHIADNGFQHDQFIESQLFILSHDRLAQYWIEWGHISYFERVNIDDFLVPR</sequence>
<evidence type="ECO:0000256" key="2">
    <source>
        <dbReference type="ARBA" id="ARBA00022786"/>
    </source>
</evidence>
<dbReference type="Gene3D" id="1.20.1280.50">
    <property type="match status" value="1"/>
</dbReference>
<organism evidence="5 6">
    <name type="scientific">Podospora fimiseda</name>
    <dbReference type="NCBI Taxonomy" id="252190"/>
    <lineage>
        <taxon>Eukaryota</taxon>
        <taxon>Fungi</taxon>
        <taxon>Dikarya</taxon>
        <taxon>Ascomycota</taxon>
        <taxon>Pezizomycotina</taxon>
        <taxon>Sordariomycetes</taxon>
        <taxon>Sordariomycetidae</taxon>
        <taxon>Sordariales</taxon>
        <taxon>Podosporaceae</taxon>
        <taxon>Podospora</taxon>
    </lineage>
</organism>
<proteinExistence type="predicted"/>
<dbReference type="SUPFAM" id="SSF81383">
    <property type="entry name" value="F-box domain"/>
    <property type="match status" value="1"/>
</dbReference>
<dbReference type="InterPro" id="IPR001810">
    <property type="entry name" value="F-box_dom"/>
</dbReference>
<name>A0AAN7BPY1_9PEZI</name>
<dbReference type="InterPro" id="IPR036047">
    <property type="entry name" value="F-box-like_dom_sf"/>
</dbReference>
<evidence type="ECO:0000256" key="1">
    <source>
        <dbReference type="ARBA" id="ARBA00004906"/>
    </source>
</evidence>
<dbReference type="PROSITE" id="PS50181">
    <property type="entry name" value="FBOX"/>
    <property type="match status" value="1"/>
</dbReference>
<keyword evidence="2" id="KW-0833">Ubl conjugation pathway</keyword>
<feature type="domain" description="F-box" evidence="4">
    <location>
        <begin position="57"/>
        <end position="103"/>
    </location>
</feature>
<dbReference type="Proteomes" id="UP001301958">
    <property type="component" value="Unassembled WGS sequence"/>
</dbReference>